<protein>
    <submittedName>
        <fullName evidence="2">Uncharacterized protein</fullName>
    </submittedName>
</protein>
<dbReference type="RefSeq" id="WP_387402526.1">
    <property type="nucleotide sequence ID" value="NZ_JBIAQY010000001.1"/>
</dbReference>
<proteinExistence type="predicted"/>
<dbReference type="EMBL" id="JBIAQY010000001">
    <property type="protein sequence ID" value="MFF3566852.1"/>
    <property type="molecule type" value="Genomic_DNA"/>
</dbReference>
<dbReference type="Proteomes" id="UP001601992">
    <property type="component" value="Unassembled WGS sequence"/>
</dbReference>
<evidence type="ECO:0000313" key="3">
    <source>
        <dbReference type="Proteomes" id="UP001601992"/>
    </source>
</evidence>
<accession>A0ABW6RS71</accession>
<organism evidence="2 3">
    <name type="scientific">Nocardia jiangxiensis</name>
    <dbReference type="NCBI Taxonomy" id="282685"/>
    <lineage>
        <taxon>Bacteria</taxon>
        <taxon>Bacillati</taxon>
        <taxon>Actinomycetota</taxon>
        <taxon>Actinomycetes</taxon>
        <taxon>Mycobacteriales</taxon>
        <taxon>Nocardiaceae</taxon>
        <taxon>Nocardia</taxon>
    </lineage>
</organism>
<evidence type="ECO:0000256" key="1">
    <source>
        <dbReference type="SAM" id="MobiDB-lite"/>
    </source>
</evidence>
<feature type="region of interest" description="Disordered" evidence="1">
    <location>
        <begin position="209"/>
        <end position="229"/>
    </location>
</feature>
<sequence length="229" mass="24015">MTPDPRTNSPLSTAEWNARLAAAHAMPPGPAREQAITELVLAAIVAEIGQRAPSVRYAEFDWAPYGGLAAVGFLDARGAEVDLPVLAGDLAQWSSDLRSPDLAGMFRVALHGPFLLDLHTHHPAPEPAPTGQSTPTRQPDLDAPQPHSTPTPDPKDSPVTHDSAATGPRPLTVHGVPCPVQVGQRVVLAIDPDEPGVVRAVYFHRGGHHVHGVDSGGPPSRTPVGSAAR</sequence>
<keyword evidence="3" id="KW-1185">Reference proteome</keyword>
<evidence type="ECO:0000313" key="2">
    <source>
        <dbReference type="EMBL" id="MFF3566852.1"/>
    </source>
</evidence>
<reference evidence="2 3" key="1">
    <citation type="submission" date="2024-10" db="EMBL/GenBank/DDBJ databases">
        <title>The Natural Products Discovery Center: Release of the First 8490 Sequenced Strains for Exploring Actinobacteria Biosynthetic Diversity.</title>
        <authorList>
            <person name="Kalkreuter E."/>
            <person name="Kautsar S.A."/>
            <person name="Yang D."/>
            <person name="Bader C.D."/>
            <person name="Teijaro C.N."/>
            <person name="Fluegel L."/>
            <person name="Davis C.M."/>
            <person name="Simpson J.R."/>
            <person name="Lauterbach L."/>
            <person name="Steele A.D."/>
            <person name="Gui C."/>
            <person name="Meng S."/>
            <person name="Li G."/>
            <person name="Viehrig K."/>
            <person name="Ye F."/>
            <person name="Su P."/>
            <person name="Kiefer A.F."/>
            <person name="Nichols A."/>
            <person name="Cepeda A.J."/>
            <person name="Yan W."/>
            <person name="Fan B."/>
            <person name="Jiang Y."/>
            <person name="Adhikari A."/>
            <person name="Zheng C.-J."/>
            <person name="Schuster L."/>
            <person name="Cowan T.M."/>
            <person name="Smanski M.J."/>
            <person name="Chevrette M.G."/>
            <person name="De Carvalho L.P.S."/>
            <person name="Shen B."/>
        </authorList>
    </citation>
    <scope>NUCLEOTIDE SEQUENCE [LARGE SCALE GENOMIC DNA]</scope>
    <source>
        <strain evidence="2 3">NPDC002593</strain>
    </source>
</reference>
<comment type="caution">
    <text evidence="2">The sequence shown here is derived from an EMBL/GenBank/DDBJ whole genome shotgun (WGS) entry which is preliminary data.</text>
</comment>
<feature type="region of interest" description="Disordered" evidence="1">
    <location>
        <begin position="119"/>
        <end position="176"/>
    </location>
</feature>
<name>A0ABW6RS71_9NOCA</name>
<gene>
    <name evidence="2" type="ORF">ACFYXQ_03625</name>
</gene>